<comment type="caution">
    <text evidence="1">The sequence shown here is derived from an EMBL/GenBank/DDBJ whole genome shotgun (WGS) entry which is preliminary data.</text>
</comment>
<dbReference type="EMBL" id="AVOT02002974">
    <property type="protein sequence ID" value="MBW0472113.1"/>
    <property type="molecule type" value="Genomic_DNA"/>
</dbReference>
<dbReference type="Proteomes" id="UP000765509">
    <property type="component" value="Unassembled WGS sequence"/>
</dbReference>
<protein>
    <submittedName>
        <fullName evidence="1">Uncharacterized protein</fullName>
    </submittedName>
</protein>
<name>A0A9Q3BVL7_9BASI</name>
<proteinExistence type="predicted"/>
<evidence type="ECO:0000313" key="1">
    <source>
        <dbReference type="EMBL" id="MBW0472113.1"/>
    </source>
</evidence>
<accession>A0A9Q3BVL7</accession>
<keyword evidence="2" id="KW-1185">Reference proteome</keyword>
<dbReference type="AlphaFoldDB" id="A0A9Q3BVL7"/>
<reference evidence="1" key="1">
    <citation type="submission" date="2021-03" db="EMBL/GenBank/DDBJ databases">
        <title>Draft genome sequence of rust myrtle Austropuccinia psidii MF-1, a brazilian biotype.</title>
        <authorList>
            <person name="Quecine M.C."/>
            <person name="Pachon D.M.R."/>
            <person name="Bonatelli M.L."/>
            <person name="Correr F.H."/>
            <person name="Franceschini L.M."/>
            <person name="Leite T.F."/>
            <person name="Margarido G.R.A."/>
            <person name="Almeida C.A."/>
            <person name="Ferrarezi J.A."/>
            <person name="Labate C.A."/>
        </authorList>
    </citation>
    <scope>NUCLEOTIDE SEQUENCE</scope>
    <source>
        <strain evidence="1">MF-1</strain>
    </source>
</reference>
<sequence length="159" mass="17656">MDDLWNKRLGHPGKHSVNAMRLPSSDQPCKVCDLSKEVQIPFKDHFKDAILPLDFICIYPVGGNSVGHLELVDETQFPEGPTDNSCTPVTSPCHCHIKVIGTRNPTLVTADISKANILPYSHWEGALVTIAADAPQTYKKLIEGDERVVWTEIIARELQ</sequence>
<evidence type="ECO:0000313" key="2">
    <source>
        <dbReference type="Proteomes" id="UP000765509"/>
    </source>
</evidence>
<gene>
    <name evidence="1" type="ORF">O181_011828</name>
</gene>
<dbReference type="OrthoDB" id="7691805at2759"/>
<organism evidence="1 2">
    <name type="scientific">Austropuccinia psidii MF-1</name>
    <dbReference type="NCBI Taxonomy" id="1389203"/>
    <lineage>
        <taxon>Eukaryota</taxon>
        <taxon>Fungi</taxon>
        <taxon>Dikarya</taxon>
        <taxon>Basidiomycota</taxon>
        <taxon>Pucciniomycotina</taxon>
        <taxon>Pucciniomycetes</taxon>
        <taxon>Pucciniales</taxon>
        <taxon>Sphaerophragmiaceae</taxon>
        <taxon>Austropuccinia</taxon>
    </lineage>
</organism>